<accession>A0A412PBL6</accession>
<gene>
    <name evidence="1" type="ORF">DWX20_09090</name>
</gene>
<evidence type="ECO:0000313" key="1">
    <source>
        <dbReference type="EMBL" id="RGT54308.1"/>
    </source>
</evidence>
<sequence>MRILMDQGMKHRGITEDLKKKDQMEWIRHVNNLQHSAEENIKHELIYC</sequence>
<dbReference type="Pfam" id="PF14198">
    <property type="entry name" value="TnpV"/>
    <property type="match status" value="1"/>
</dbReference>
<name>A0A412PBL6_9FIRM</name>
<dbReference type="AlphaFoldDB" id="A0A412PBL6"/>
<evidence type="ECO:0000313" key="2">
    <source>
        <dbReference type="Proteomes" id="UP000284731"/>
    </source>
</evidence>
<protein>
    <submittedName>
        <fullName evidence="1">TnpV protein</fullName>
    </submittedName>
</protein>
<dbReference type="EMBL" id="QRWX01000004">
    <property type="protein sequence ID" value="RGT54308.1"/>
    <property type="molecule type" value="Genomic_DNA"/>
</dbReference>
<dbReference type="Proteomes" id="UP000284731">
    <property type="component" value="Unassembled WGS sequence"/>
</dbReference>
<dbReference type="InterPro" id="IPR026989">
    <property type="entry name" value="TnpV"/>
</dbReference>
<organism evidence="1 2">
    <name type="scientific">Solobacterium moorei</name>
    <dbReference type="NCBI Taxonomy" id="102148"/>
    <lineage>
        <taxon>Bacteria</taxon>
        <taxon>Bacillati</taxon>
        <taxon>Bacillota</taxon>
        <taxon>Erysipelotrichia</taxon>
        <taxon>Erysipelotrichales</taxon>
        <taxon>Erysipelotrichaceae</taxon>
        <taxon>Solobacterium</taxon>
    </lineage>
</organism>
<comment type="caution">
    <text evidence="1">The sequence shown here is derived from an EMBL/GenBank/DDBJ whole genome shotgun (WGS) entry which is preliminary data.</text>
</comment>
<proteinExistence type="predicted"/>
<reference evidence="1 2" key="1">
    <citation type="submission" date="2018-08" db="EMBL/GenBank/DDBJ databases">
        <title>A genome reference for cultivated species of the human gut microbiota.</title>
        <authorList>
            <person name="Zou Y."/>
            <person name="Xue W."/>
            <person name="Luo G."/>
        </authorList>
    </citation>
    <scope>NUCLEOTIDE SEQUENCE [LARGE SCALE GENOMIC DNA]</scope>
    <source>
        <strain evidence="1 2">AF18-46</strain>
    </source>
</reference>